<proteinExistence type="inferred from homology"/>
<evidence type="ECO:0000313" key="11">
    <source>
        <dbReference type="Proteomes" id="UP000678393"/>
    </source>
</evidence>
<comment type="similarity">
    <text evidence="2 9">Belongs to the sulfotransferase 2 family.</text>
</comment>
<comment type="caution">
    <text evidence="10">The sequence shown here is derived from an EMBL/GenBank/DDBJ whole genome shotgun (WGS) entry which is preliminary data.</text>
</comment>
<protein>
    <recommendedName>
        <fullName evidence="9">Carbohydrate sulfotransferase</fullName>
        <ecNumber evidence="9">2.8.2.-</ecNumber>
    </recommendedName>
</protein>
<dbReference type="PANTHER" id="PTHR12137">
    <property type="entry name" value="CARBOHYDRATE SULFOTRANSFERASE"/>
    <property type="match status" value="1"/>
</dbReference>
<evidence type="ECO:0000256" key="2">
    <source>
        <dbReference type="ARBA" id="ARBA00006339"/>
    </source>
</evidence>
<keyword evidence="5" id="KW-1133">Transmembrane helix</keyword>
<evidence type="ECO:0000256" key="7">
    <source>
        <dbReference type="ARBA" id="ARBA00023136"/>
    </source>
</evidence>
<keyword evidence="8 9" id="KW-0325">Glycoprotein</keyword>
<sequence length="260" mass="30690">MQYFSNLYYFIFIYFYHLSIPDSMTLKNTTPEAFKSMLETYMKFIFVRDPFERLFSAYVDKILIPTILKTRVVKFFMDENLVAKESLPCNQKISFGDFSSLLADAIMQKNFFDWHFSTMSSQCHPCQFNFSMVGKMETFMADVSDCLTQTETAEMLWRHLQIRGFISKTISLPPNQSKNGVLSLENFKSAAIRAYEQSEPRHIRMRQREEAMMEAYSLVPRETLEKLSQLYAEDCLLFDYSCDIDRFLSHKMQPFYFIGV</sequence>
<keyword evidence="9" id="KW-0119">Carbohydrate metabolism</keyword>
<dbReference type="GO" id="GO:0008146">
    <property type="term" value="F:sulfotransferase activity"/>
    <property type="evidence" value="ECO:0007669"/>
    <property type="project" value="InterPro"/>
</dbReference>
<gene>
    <name evidence="10" type="ORF">CUNI_LOCUS16356</name>
</gene>
<dbReference type="InterPro" id="IPR005331">
    <property type="entry name" value="Sulfotransferase"/>
</dbReference>
<dbReference type="EMBL" id="CAJHNH020004266">
    <property type="protein sequence ID" value="CAG5130798.1"/>
    <property type="molecule type" value="Genomic_DNA"/>
</dbReference>
<evidence type="ECO:0000256" key="3">
    <source>
        <dbReference type="ARBA" id="ARBA00022679"/>
    </source>
</evidence>
<evidence type="ECO:0000256" key="9">
    <source>
        <dbReference type="RuleBase" id="RU364020"/>
    </source>
</evidence>
<keyword evidence="11" id="KW-1185">Reference proteome</keyword>
<keyword evidence="3 9" id="KW-0808">Transferase</keyword>
<dbReference type="GO" id="GO:0000139">
    <property type="term" value="C:Golgi membrane"/>
    <property type="evidence" value="ECO:0007669"/>
    <property type="project" value="UniProtKB-SubCell"/>
</dbReference>
<evidence type="ECO:0000256" key="4">
    <source>
        <dbReference type="ARBA" id="ARBA00022692"/>
    </source>
</evidence>
<dbReference type="GO" id="GO:0016051">
    <property type="term" value="P:carbohydrate biosynthetic process"/>
    <property type="evidence" value="ECO:0007669"/>
    <property type="project" value="InterPro"/>
</dbReference>
<reference evidence="10" key="1">
    <citation type="submission" date="2021-04" db="EMBL/GenBank/DDBJ databases">
        <authorList>
            <consortium name="Molecular Ecology Group"/>
        </authorList>
    </citation>
    <scope>NUCLEOTIDE SEQUENCE</scope>
</reference>
<dbReference type="OrthoDB" id="2019940at2759"/>
<accession>A0A8S3ZS59</accession>
<keyword evidence="4" id="KW-0812">Transmembrane</keyword>
<evidence type="ECO:0000256" key="1">
    <source>
        <dbReference type="ARBA" id="ARBA00004323"/>
    </source>
</evidence>
<dbReference type="AlphaFoldDB" id="A0A8S3ZS59"/>
<evidence type="ECO:0000256" key="8">
    <source>
        <dbReference type="ARBA" id="ARBA00023180"/>
    </source>
</evidence>
<name>A0A8S3ZS59_9EUPU</name>
<dbReference type="Proteomes" id="UP000678393">
    <property type="component" value="Unassembled WGS sequence"/>
</dbReference>
<evidence type="ECO:0000313" key="10">
    <source>
        <dbReference type="EMBL" id="CAG5130798.1"/>
    </source>
</evidence>
<dbReference type="InterPro" id="IPR018011">
    <property type="entry name" value="Carb_sulfotrans_8-10"/>
</dbReference>
<evidence type="ECO:0000256" key="5">
    <source>
        <dbReference type="ARBA" id="ARBA00022989"/>
    </source>
</evidence>
<dbReference type="EC" id="2.8.2.-" evidence="9"/>
<keyword evidence="9" id="KW-0735">Signal-anchor</keyword>
<comment type="subcellular location">
    <subcellularLocation>
        <location evidence="1 9">Golgi apparatus membrane</location>
        <topology evidence="1 9">Single-pass type II membrane protein</topology>
    </subcellularLocation>
</comment>
<dbReference type="PANTHER" id="PTHR12137:SF54">
    <property type="entry name" value="CARBOHYDRATE SULFOTRANSFERASE"/>
    <property type="match status" value="1"/>
</dbReference>
<evidence type="ECO:0000256" key="6">
    <source>
        <dbReference type="ARBA" id="ARBA00023034"/>
    </source>
</evidence>
<keyword evidence="6 9" id="KW-0333">Golgi apparatus</keyword>
<organism evidence="10 11">
    <name type="scientific">Candidula unifasciata</name>
    <dbReference type="NCBI Taxonomy" id="100452"/>
    <lineage>
        <taxon>Eukaryota</taxon>
        <taxon>Metazoa</taxon>
        <taxon>Spiralia</taxon>
        <taxon>Lophotrochozoa</taxon>
        <taxon>Mollusca</taxon>
        <taxon>Gastropoda</taxon>
        <taxon>Heterobranchia</taxon>
        <taxon>Euthyneura</taxon>
        <taxon>Panpulmonata</taxon>
        <taxon>Eupulmonata</taxon>
        <taxon>Stylommatophora</taxon>
        <taxon>Helicina</taxon>
        <taxon>Helicoidea</taxon>
        <taxon>Geomitridae</taxon>
        <taxon>Candidula</taxon>
    </lineage>
</organism>
<keyword evidence="7" id="KW-0472">Membrane</keyword>
<dbReference type="Pfam" id="PF03567">
    <property type="entry name" value="Sulfotransfer_2"/>
    <property type="match status" value="1"/>
</dbReference>